<dbReference type="PANTHER" id="PTHR47481:SF7">
    <property type="entry name" value="CCHC-TYPE DOMAIN-CONTAINING PROTEIN"/>
    <property type="match status" value="1"/>
</dbReference>
<organism evidence="2 3">
    <name type="scientific">Araneus ventricosus</name>
    <name type="common">Orbweaver spider</name>
    <name type="synonym">Epeira ventricosa</name>
    <dbReference type="NCBI Taxonomy" id="182803"/>
    <lineage>
        <taxon>Eukaryota</taxon>
        <taxon>Metazoa</taxon>
        <taxon>Ecdysozoa</taxon>
        <taxon>Arthropoda</taxon>
        <taxon>Chelicerata</taxon>
        <taxon>Arachnida</taxon>
        <taxon>Araneae</taxon>
        <taxon>Araneomorphae</taxon>
        <taxon>Entelegynae</taxon>
        <taxon>Araneoidea</taxon>
        <taxon>Araneidae</taxon>
        <taxon>Araneus</taxon>
    </lineage>
</organism>
<feature type="region of interest" description="Disordered" evidence="1">
    <location>
        <begin position="221"/>
        <end position="266"/>
    </location>
</feature>
<feature type="compositionally biased region" description="Basic residues" evidence="1">
    <location>
        <begin position="233"/>
        <end position="257"/>
    </location>
</feature>
<sequence>MPGGEGSFNHRQLTGRANYMDWKFSMKMHLIKKDLWEYVDGSKEDPVKDIKALSYIVEGVSETIFNDLRDLSSGKEAWKVLAETYEDKGITRKVSIIKELVNTCYTDCKDMTDYLHRAISAYQQLKSTGIKPDEELIAGIILANLPDRFEPLIMALKNCGEKITVDNVRNRLLAEDVKPQVGDSSEHAFVNEKFKGKKYFKGKCFKCNLYGDKSSDCVKPSRPNVGYNENKSSKKNSFKSKQPKRQGCKDTKKRKIHESKSSYIFM</sequence>
<keyword evidence="3" id="KW-1185">Reference proteome</keyword>
<reference evidence="2 3" key="1">
    <citation type="journal article" date="2019" name="Sci. Rep.">
        <title>Orb-weaving spider Araneus ventricosus genome elucidates the spidroin gene catalogue.</title>
        <authorList>
            <person name="Kono N."/>
            <person name="Nakamura H."/>
            <person name="Ohtoshi R."/>
            <person name="Moran D.A.P."/>
            <person name="Shinohara A."/>
            <person name="Yoshida Y."/>
            <person name="Fujiwara M."/>
            <person name="Mori M."/>
            <person name="Tomita M."/>
            <person name="Arakawa K."/>
        </authorList>
    </citation>
    <scope>NUCLEOTIDE SEQUENCE [LARGE SCALE GENOMIC DNA]</scope>
</reference>
<dbReference type="OrthoDB" id="116316at2759"/>
<evidence type="ECO:0000313" key="2">
    <source>
        <dbReference type="EMBL" id="GBN29588.1"/>
    </source>
</evidence>
<dbReference type="Pfam" id="PF14223">
    <property type="entry name" value="Retrotran_gag_2"/>
    <property type="match status" value="1"/>
</dbReference>
<evidence type="ECO:0000256" key="1">
    <source>
        <dbReference type="SAM" id="MobiDB-lite"/>
    </source>
</evidence>
<dbReference type="EMBL" id="BGPR01007798">
    <property type="protein sequence ID" value="GBN29588.1"/>
    <property type="molecule type" value="Genomic_DNA"/>
</dbReference>
<dbReference type="PANTHER" id="PTHR47481">
    <property type="match status" value="1"/>
</dbReference>
<proteinExistence type="predicted"/>
<accession>A0A4Y2MR03</accession>
<comment type="caution">
    <text evidence="2">The sequence shown here is derived from an EMBL/GenBank/DDBJ whole genome shotgun (WGS) entry which is preliminary data.</text>
</comment>
<dbReference type="AlphaFoldDB" id="A0A4Y2MR03"/>
<gene>
    <name evidence="2" type="ORF">AVEN_119823_1</name>
</gene>
<protein>
    <submittedName>
        <fullName evidence="2">Uncharacterized protein</fullName>
    </submittedName>
</protein>
<evidence type="ECO:0000313" key="3">
    <source>
        <dbReference type="Proteomes" id="UP000499080"/>
    </source>
</evidence>
<name>A0A4Y2MR03_ARAVE</name>
<dbReference type="Proteomes" id="UP000499080">
    <property type="component" value="Unassembled WGS sequence"/>
</dbReference>